<dbReference type="GO" id="GO:0008061">
    <property type="term" value="F:chitin binding"/>
    <property type="evidence" value="ECO:0007669"/>
    <property type="project" value="InterPro"/>
</dbReference>
<evidence type="ECO:0000313" key="3">
    <source>
        <dbReference type="EMBL" id="KAH9530314.1"/>
    </source>
</evidence>
<keyword evidence="1" id="KW-0732">Signal</keyword>
<dbReference type="AlphaFoldDB" id="A0A922IF39"/>
<protein>
    <submittedName>
        <fullName evidence="3">Chitin binding</fullName>
    </submittedName>
</protein>
<dbReference type="InterPro" id="IPR036508">
    <property type="entry name" value="Chitin-bd_dom_sf"/>
</dbReference>
<dbReference type="PROSITE" id="PS50940">
    <property type="entry name" value="CHIT_BIND_II"/>
    <property type="match status" value="2"/>
</dbReference>
<evidence type="ECO:0000259" key="2">
    <source>
        <dbReference type="PROSITE" id="PS50940"/>
    </source>
</evidence>
<dbReference type="EMBL" id="ASGP02000001">
    <property type="protein sequence ID" value="KAH9530314.1"/>
    <property type="molecule type" value="Genomic_DNA"/>
</dbReference>
<feature type="chain" id="PRO_5036781917" evidence="1">
    <location>
        <begin position="25"/>
        <end position="167"/>
    </location>
</feature>
<accession>A0A922IF39</accession>
<dbReference type="Proteomes" id="UP000790347">
    <property type="component" value="Unassembled WGS sequence"/>
</dbReference>
<feature type="domain" description="Chitin-binding type-2" evidence="2">
    <location>
        <begin position="103"/>
        <end position="166"/>
    </location>
</feature>
<reference evidence="3" key="2">
    <citation type="journal article" date="2022" name="Res Sq">
        <title>Comparative Genomics Reveals Insights into the Divergent Evolution of Astigmatic Mites and Household Pest Adaptations.</title>
        <authorList>
            <person name="Xiong Q."/>
            <person name="Wan A.T.-Y."/>
            <person name="Liu X.-Y."/>
            <person name="Fung C.S.-H."/>
            <person name="Xiao X."/>
            <person name="Malainual N."/>
            <person name="Hou J."/>
            <person name="Wang L."/>
            <person name="Wang M."/>
            <person name="Yang K."/>
            <person name="Cui Y."/>
            <person name="Leung E."/>
            <person name="Nong W."/>
            <person name="Shin S.-K."/>
            <person name="Au S."/>
            <person name="Jeong K.Y."/>
            <person name="Chew F.T."/>
            <person name="Hui J."/>
            <person name="Leung T.F."/>
            <person name="Tungtrongchitr A."/>
            <person name="Zhong N."/>
            <person name="Liu Z."/>
            <person name="Tsui S."/>
        </authorList>
    </citation>
    <scope>NUCLEOTIDE SEQUENCE</scope>
    <source>
        <strain evidence="3">Derf</strain>
        <tissue evidence="3">Whole organism</tissue>
    </source>
</reference>
<comment type="caution">
    <text evidence="3">The sequence shown here is derived from an EMBL/GenBank/DDBJ whole genome shotgun (WGS) entry which is preliminary data.</text>
</comment>
<dbReference type="SUPFAM" id="SSF57625">
    <property type="entry name" value="Invertebrate chitin-binding proteins"/>
    <property type="match status" value="2"/>
</dbReference>
<dbReference type="SMART" id="SM00494">
    <property type="entry name" value="ChtBD2"/>
    <property type="match status" value="2"/>
</dbReference>
<dbReference type="Pfam" id="PF01607">
    <property type="entry name" value="CBM_14"/>
    <property type="match status" value="1"/>
</dbReference>
<gene>
    <name evidence="3" type="primary">Cpap3-b_1</name>
    <name evidence="3" type="ORF">DERF_004127</name>
</gene>
<proteinExistence type="predicted"/>
<name>A0A922IF39_DERFA</name>
<dbReference type="GO" id="GO:0005576">
    <property type="term" value="C:extracellular region"/>
    <property type="evidence" value="ECO:0007669"/>
    <property type="project" value="InterPro"/>
</dbReference>
<feature type="domain" description="Chitin-binding type-2" evidence="2">
    <location>
        <begin position="39"/>
        <end position="99"/>
    </location>
</feature>
<sequence length="167" mass="19962">MKKMFRTTLIILVTTTLWFNFIETKCLQKNTKREANRDQYICRNQLFEPGRKVADPENCDCYYDCNYRQQPCYMCCPNGQIFNPKQGDCVLRSSFDCKNQPHRYRCEGRGLFAMHENCRKYWDCRSNDNDGEPIEESCPDNYHWNDWQKICRKDSEIPLSSRTCSDV</sequence>
<evidence type="ECO:0000256" key="1">
    <source>
        <dbReference type="SAM" id="SignalP"/>
    </source>
</evidence>
<feature type="signal peptide" evidence="1">
    <location>
        <begin position="1"/>
        <end position="24"/>
    </location>
</feature>
<dbReference type="InterPro" id="IPR002557">
    <property type="entry name" value="Chitin-bd_dom"/>
</dbReference>
<evidence type="ECO:0000313" key="4">
    <source>
        <dbReference type="Proteomes" id="UP000790347"/>
    </source>
</evidence>
<keyword evidence="4" id="KW-1185">Reference proteome</keyword>
<organism evidence="3 4">
    <name type="scientific">Dermatophagoides farinae</name>
    <name type="common">American house dust mite</name>
    <dbReference type="NCBI Taxonomy" id="6954"/>
    <lineage>
        <taxon>Eukaryota</taxon>
        <taxon>Metazoa</taxon>
        <taxon>Ecdysozoa</taxon>
        <taxon>Arthropoda</taxon>
        <taxon>Chelicerata</taxon>
        <taxon>Arachnida</taxon>
        <taxon>Acari</taxon>
        <taxon>Acariformes</taxon>
        <taxon>Sarcoptiformes</taxon>
        <taxon>Astigmata</taxon>
        <taxon>Psoroptidia</taxon>
        <taxon>Analgoidea</taxon>
        <taxon>Pyroglyphidae</taxon>
        <taxon>Dermatophagoidinae</taxon>
        <taxon>Dermatophagoides</taxon>
    </lineage>
</organism>
<reference evidence="3" key="1">
    <citation type="submission" date="2013-05" db="EMBL/GenBank/DDBJ databases">
        <authorList>
            <person name="Yim A.K.Y."/>
            <person name="Chan T.F."/>
            <person name="Ji K.M."/>
            <person name="Liu X.Y."/>
            <person name="Zhou J.W."/>
            <person name="Li R.Q."/>
            <person name="Yang K.Y."/>
            <person name="Li J."/>
            <person name="Li M."/>
            <person name="Law P.T.W."/>
            <person name="Wu Y.L."/>
            <person name="Cai Z.L."/>
            <person name="Qin H."/>
            <person name="Bao Y."/>
            <person name="Leung R.K.K."/>
            <person name="Ng P.K.S."/>
            <person name="Zou J."/>
            <person name="Zhong X.J."/>
            <person name="Ran P.X."/>
            <person name="Zhong N.S."/>
            <person name="Liu Z.G."/>
            <person name="Tsui S.K.W."/>
        </authorList>
    </citation>
    <scope>NUCLEOTIDE SEQUENCE</scope>
    <source>
        <strain evidence="3">Derf</strain>
        <tissue evidence="3">Whole organism</tissue>
    </source>
</reference>
<dbReference type="Gene3D" id="2.170.140.10">
    <property type="entry name" value="Chitin binding domain"/>
    <property type="match status" value="2"/>
</dbReference>